<reference evidence="2 3" key="1">
    <citation type="submission" date="2014-11" db="EMBL/GenBank/DDBJ databases">
        <authorList>
            <person name="Zhu J."/>
            <person name="Qi W."/>
            <person name="Song R."/>
        </authorList>
    </citation>
    <scope>NUCLEOTIDE SEQUENCE [LARGE SCALE GENOMIC DNA]</scope>
</reference>
<name>A0A0G4F7X1_VITBC</name>
<dbReference type="OrthoDB" id="542705at2759"/>
<dbReference type="InterPro" id="IPR013783">
    <property type="entry name" value="Ig-like_fold"/>
</dbReference>
<dbReference type="AlphaFoldDB" id="A0A0G4F7X1"/>
<dbReference type="VEuPathDB" id="CryptoDB:Vbra_4209"/>
<feature type="compositionally biased region" description="Low complexity" evidence="1">
    <location>
        <begin position="832"/>
        <end position="841"/>
    </location>
</feature>
<feature type="compositionally biased region" description="Pro residues" evidence="1">
    <location>
        <begin position="790"/>
        <end position="802"/>
    </location>
</feature>
<organism evidence="2 3">
    <name type="scientific">Vitrella brassicaformis (strain CCMP3155)</name>
    <dbReference type="NCBI Taxonomy" id="1169540"/>
    <lineage>
        <taxon>Eukaryota</taxon>
        <taxon>Sar</taxon>
        <taxon>Alveolata</taxon>
        <taxon>Colpodellida</taxon>
        <taxon>Vitrellaceae</taxon>
        <taxon>Vitrella</taxon>
    </lineage>
</organism>
<evidence type="ECO:0000313" key="3">
    <source>
        <dbReference type="Proteomes" id="UP000041254"/>
    </source>
</evidence>
<feature type="region of interest" description="Disordered" evidence="1">
    <location>
        <begin position="594"/>
        <end position="672"/>
    </location>
</feature>
<feature type="compositionally biased region" description="Pro residues" evidence="1">
    <location>
        <begin position="758"/>
        <end position="767"/>
    </location>
</feature>
<feature type="compositionally biased region" description="Pro residues" evidence="1">
    <location>
        <begin position="741"/>
        <end position="751"/>
    </location>
</feature>
<dbReference type="Gene3D" id="2.60.40.10">
    <property type="entry name" value="Immunoglobulins"/>
    <property type="match status" value="3"/>
</dbReference>
<sequence length="971" mass="103429">MLTFKQLLSRAQSAKRPSLASPGEVLRAGSVLSRAQCAKTPLAASPKSAGRARPLSQRDNAALGFAEQRGTRFPRPAQGALASPIALLLVIWRRLASYIGDLVQGGHQEAIQLLQGLGLPTRGINLFYVTGWSVPRCHHRRQDGSWGALPGTPCSLLVPGLAFIHVDKEELEFVMNDGGSSWDNPPQSTNAANYRIGQPGVYILCTVSSAKTNSILGMVPPACRPHAPRGRPPVPNKMLTFKQLLSRAQSAKRPSLASPGEVLRAGSVLSRAQCAKTPLAASPKSAGRARPLSQRDNAALGFAEQRGTRFPRPAQGALASPIALLLVIWRRLASYIGDLVQGGHQEAIQLLQGLGLPTRGINLFYVTGWSAPRCHHRRQDGSWGALPGTPCSFLVPGLAFIHVDQEELEFVMNDGGSSWDSPPQSTNAANYRIGQPGVYILCTEYLRSEEMRAVRRVVRRVERAARKANQSHIVYVSGWRQPYVHHSVEGGGWTALPGVPCQQLGDSGSELWHVCMKFHEGLQFVPTDGTGSWDHPSVTDCGPNYYVPRAGVFLLCNGQLRQLRSMSSSSGVIDMFVKEYRCIAARAARFDSSHAPTLPASWPSPPPQSHSKDLRPITPAPPAMPNTLRQTSTNTRRGQPTALSALPPPPSSASLTAGKRLPGTPSGGGLVSFGGPTAAAAAAVANPVTPPQPFSHEFPKQPGSRMGGFPLPLPSSMSMAASSAAAPPPPDSSPSLGLMKRPPPPPGPPPQEAMSFMPPTPSPPSARPRPEFNILTNTNRRASANASPSASPPSGPPLPPPAAAAAAAAAAAPPPAAAPQLPSPHPPPPPTEAAAAAAAADPQPPPPPPPTPAAPRPADLVRGAIEALRGWILERREAIVRRPLWEEEEVDEFEEEVWQDLDPMAQLLRRAEELDNQRPRQGTSAGVGPVFLEQIQPHQLIWVDRLAVGYGTYGVVNRERGAPTCTLLYGI</sequence>
<feature type="compositionally biased region" description="Pro residues" evidence="1">
    <location>
        <begin position="842"/>
        <end position="855"/>
    </location>
</feature>
<accession>A0A0G4F7X1</accession>
<dbReference type="EMBL" id="CDMY01000386">
    <property type="protein sequence ID" value="CEM08790.1"/>
    <property type="molecule type" value="Genomic_DNA"/>
</dbReference>
<feature type="compositionally biased region" description="Polar residues" evidence="1">
    <location>
        <begin position="627"/>
        <end position="638"/>
    </location>
</feature>
<gene>
    <name evidence="2" type="ORF">Vbra_4209</name>
</gene>
<dbReference type="STRING" id="1169540.A0A0G4F7X1"/>
<feature type="compositionally biased region" description="Pro residues" evidence="1">
    <location>
        <begin position="812"/>
        <end position="831"/>
    </location>
</feature>
<feature type="compositionally biased region" description="Low complexity" evidence="1">
    <location>
        <begin position="714"/>
        <end position="725"/>
    </location>
</feature>
<protein>
    <recommendedName>
        <fullName evidence="4">Carbohydrate binding module family 25 domain-containing protein</fullName>
    </recommendedName>
</protein>
<evidence type="ECO:0000313" key="2">
    <source>
        <dbReference type="EMBL" id="CEM08790.1"/>
    </source>
</evidence>
<keyword evidence="3" id="KW-1185">Reference proteome</keyword>
<evidence type="ECO:0008006" key="4">
    <source>
        <dbReference type="Google" id="ProtNLM"/>
    </source>
</evidence>
<proteinExistence type="predicted"/>
<evidence type="ECO:0000256" key="1">
    <source>
        <dbReference type="SAM" id="MobiDB-lite"/>
    </source>
</evidence>
<dbReference type="InParanoid" id="A0A0G4F7X1"/>
<feature type="region of interest" description="Disordered" evidence="1">
    <location>
        <begin position="688"/>
        <end position="857"/>
    </location>
</feature>
<dbReference type="Proteomes" id="UP000041254">
    <property type="component" value="Unassembled WGS sequence"/>
</dbReference>